<organism evidence="1">
    <name type="scientific">viral metagenome</name>
    <dbReference type="NCBI Taxonomy" id="1070528"/>
    <lineage>
        <taxon>unclassified sequences</taxon>
        <taxon>metagenomes</taxon>
        <taxon>organismal metagenomes</taxon>
    </lineage>
</organism>
<name>A0A6C0BI77_9ZZZZ</name>
<sequence length="219" mass="25498">METHMQILPLKDCDTEDPKLRKAVDRLLYGEISVIGYHPIYIIANSEQYFLLEADDMIVGFCSIYKEDNKVVLNEFEIFHECRRYGYGKMFAKYIFETINPNEFYEMMSSAFLFWWKVLGGIYFVQHIASVIDAQSVKSTEEKKAIFDTWMIKYKHNDQINTALAFNLIATSLLVNPSISFEEIKASVEDSTWFRGLLVGKRPDTPRPNELTAFKDLLL</sequence>
<dbReference type="InterPro" id="IPR016181">
    <property type="entry name" value="Acyl_CoA_acyltransferase"/>
</dbReference>
<reference evidence="1" key="1">
    <citation type="journal article" date="2020" name="Nature">
        <title>Giant virus diversity and host interactions through global metagenomics.</title>
        <authorList>
            <person name="Schulz F."/>
            <person name="Roux S."/>
            <person name="Paez-Espino D."/>
            <person name="Jungbluth S."/>
            <person name="Walsh D.A."/>
            <person name="Denef V.J."/>
            <person name="McMahon K.D."/>
            <person name="Konstantinidis K.T."/>
            <person name="Eloe-Fadrosh E.A."/>
            <person name="Kyrpides N.C."/>
            <person name="Woyke T."/>
        </authorList>
    </citation>
    <scope>NUCLEOTIDE SEQUENCE</scope>
    <source>
        <strain evidence="1">GVMAG-M-3300013006-15</strain>
    </source>
</reference>
<accession>A0A6C0BI77</accession>
<dbReference type="SUPFAM" id="SSF55729">
    <property type="entry name" value="Acyl-CoA N-acyltransferases (Nat)"/>
    <property type="match status" value="1"/>
</dbReference>
<dbReference type="EMBL" id="MN739163">
    <property type="protein sequence ID" value="QHS91712.1"/>
    <property type="molecule type" value="Genomic_DNA"/>
</dbReference>
<proteinExistence type="predicted"/>
<evidence type="ECO:0000313" key="1">
    <source>
        <dbReference type="EMBL" id="QHS91712.1"/>
    </source>
</evidence>
<protein>
    <submittedName>
        <fullName evidence="1">Uncharacterized protein</fullName>
    </submittedName>
</protein>
<dbReference type="AlphaFoldDB" id="A0A6C0BI77"/>
<dbReference type="Gene3D" id="3.40.630.30">
    <property type="match status" value="1"/>
</dbReference>